<name>A0A7S0GYG7_9EUKA</name>
<evidence type="ECO:0000313" key="2">
    <source>
        <dbReference type="EMBL" id="CAD8444850.1"/>
    </source>
</evidence>
<evidence type="ECO:0000256" key="1">
    <source>
        <dbReference type="SAM" id="Phobius"/>
    </source>
</evidence>
<keyword evidence="1" id="KW-1133">Transmembrane helix</keyword>
<keyword evidence="1" id="KW-0812">Transmembrane</keyword>
<dbReference type="AlphaFoldDB" id="A0A7S0GYG7"/>
<accession>A0A7S0GYG7</accession>
<keyword evidence="1" id="KW-0472">Membrane</keyword>
<gene>
    <name evidence="2" type="ORF">LAMO00422_LOCUS7886</name>
</gene>
<dbReference type="EMBL" id="HBEM01011265">
    <property type="protein sequence ID" value="CAD8444850.1"/>
    <property type="molecule type" value="Transcribed_RNA"/>
</dbReference>
<proteinExistence type="predicted"/>
<protein>
    <submittedName>
        <fullName evidence="2">Uncharacterized protein</fullName>
    </submittedName>
</protein>
<reference evidence="2" key="1">
    <citation type="submission" date="2021-01" db="EMBL/GenBank/DDBJ databases">
        <authorList>
            <person name="Corre E."/>
            <person name="Pelletier E."/>
            <person name="Niang G."/>
            <person name="Scheremetjew M."/>
            <person name="Finn R."/>
            <person name="Kale V."/>
            <person name="Holt S."/>
            <person name="Cochrane G."/>
            <person name="Meng A."/>
            <person name="Brown T."/>
            <person name="Cohen L."/>
        </authorList>
    </citation>
    <scope>NUCLEOTIDE SEQUENCE</scope>
    <source>
        <strain evidence="2">CCMP2058</strain>
    </source>
</reference>
<sequence length="283" mass="31384">MTKSTPKLGKPYKRRAWRRALGFVGVVGRIFLLFAGYAALLGMVGIAVPGKLDRIIPLRAGYSFYTTADRMVSGFWQVPGLLRNGQVIDLWEHAYGPIHRATALRNRVEVTPPEEEKTGLPWRFASRHLRGMSVQWTGLMNNPKPAAKYLKYICDKWNNRGERSKGRNARIPLPTDLMTVTLQAVASMGYMSSKPGPGGWLGGHWVSVLDKEKVVTASYQCIQSESRAQGPILKAGKFEKKVARAMITIGNALRNERKEYDDARAAAAGIVVSKPDDLSEDQA</sequence>
<feature type="transmembrane region" description="Helical" evidence="1">
    <location>
        <begin position="21"/>
        <end position="48"/>
    </location>
</feature>
<organism evidence="2">
    <name type="scientific">Amorphochlora amoebiformis</name>
    <dbReference type="NCBI Taxonomy" id="1561963"/>
    <lineage>
        <taxon>Eukaryota</taxon>
        <taxon>Sar</taxon>
        <taxon>Rhizaria</taxon>
        <taxon>Cercozoa</taxon>
        <taxon>Chlorarachniophyceae</taxon>
        <taxon>Amorphochlora</taxon>
    </lineage>
</organism>